<dbReference type="Proteomes" id="UP001183629">
    <property type="component" value="Unassembled WGS sequence"/>
</dbReference>
<dbReference type="AlphaFoldDB" id="A0AAE3ZGY9"/>
<feature type="domain" description="Imm-5-like" evidence="1">
    <location>
        <begin position="10"/>
        <end position="98"/>
    </location>
</feature>
<keyword evidence="3" id="KW-1185">Reference proteome</keyword>
<proteinExistence type="predicted"/>
<protein>
    <recommendedName>
        <fullName evidence="1">Imm-5-like domain-containing protein</fullName>
    </recommendedName>
</protein>
<reference evidence="2 3" key="1">
    <citation type="submission" date="2023-07" db="EMBL/GenBank/DDBJ databases">
        <title>Sequencing the genomes of 1000 actinobacteria strains.</title>
        <authorList>
            <person name="Klenk H.-P."/>
        </authorList>
    </citation>
    <scope>NUCLEOTIDE SEQUENCE [LARGE SCALE GENOMIC DNA]</scope>
    <source>
        <strain evidence="2 3">DSM 44711</strain>
    </source>
</reference>
<dbReference type="RefSeq" id="WP_310407573.1">
    <property type="nucleotide sequence ID" value="NZ_JAVDYC010000001.1"/>
</dbReference>
<evidence type="ECO:0000313" key="2">
    <source>
        <dbReference type="EMBL" id="MDR7319759.1"/>
    </source>
</evidence>
<evidence type="ECO:0000313" key="3">
    <source>
        <dbReference type="Proteomes" id="UP001183629"/>
    </source>
</evidence>
<organism evidence="2 3">
    <name type="scientific">Catenuloplanes niger</name>
    <dbReference type="NCBI Taxonomy" id="587534"/>
    <lineage>
        <taxon>Bacteria</taxon>
        <taxon>Bacillati</taxon>
        <taxon>Actinomycetota</taxon>
        <taxon>Actinomycetes</taxon>
        <taxon>Micromonosporales</taxon>
        <taxon>Micromonosporaceae</taxon>
        <taxon>Catenuloplanes</taxon>
    </lineage>
</organism>
<dbReference type="InterPro" id="IPR048667">
    <property type="entry name" value="Imm5-like"/>
</dbReference>
<accession>A0AAE3ZGY9</accession>
<gene>
    <name evidence="2" type="ORF">J2S44_000009</name>
</gene>
<dbReference type="Pfam" id="PF21805">
    <property type="entry name" value="Imm5_like"/>
    <property type="match status" value="1"/>
</dbReference>
<dbReference type="EMBL" id="JAVDYC010000001">
    <property type="protein sequence ID" value="MDR7319759.1"/>
    <property type="molecule type" value="Genomic_DNA"/>
</dbReference>
<comment type="caution">
    <text evidence="2">The sequence shown here is derived from an EMBL/GenBank/DDBJ whole genome shotgun (WGS) entry which is preliminary data.</text>
</comment>
<sequence length="175" mass="18026">MDDRTSPITLSTAELRAVAAFAVACAEPALPIVERARPGDRRPHAAIEAARTFATGGRRVAAIRDAAWAAHRAYREARDAGALAAAEAARAAVAAASAPFLHPLAKATQVLHILGAAGHAAYAHELDGGTASIEAARVLAGPVVISVLTRYPPAPPGRGRAGEIVRSLDTALRRP</sequence>
<name>A0AAE3ZGY9_9ACTN</name>
<evidence type="ECO:0000259" key="1">
    <source>
        <dbReference type="Pfam" id="PF21805"/>
    </source>
</evidence>